<proteinExistence type="predicted"/>
<name>A0AAU9XTJ3_9CNID</name>
<evidence type="ECO:0000313" key="1">
    <source>
        <dbReference type="EMBL" id="CAH3155487.1"/>
    </source>
</evidence>
<dbReference type="EMBL" id="CALNXJ010000058">
    <property type="protein sequence ID" value="CAH3155487.1"/>
    <property type="molecule type" value="Genomic_DNA"/>
</dbReference>
<keyword evidence="2" id="KW-1185">Reference proteome</keyword>
<comment type="caution">
    <text evidence="1">The sequence shown here is derived from an EMBL/GenBank/DDBJ whole genome shotgun (WGS) entry which is preliminary data.</text>
</comment>
<gene>
    <name evidence="1" type="ORF">PMEA_00028011</name>
</gene>
<dbReference type="Proteomes" id="UP001159428">
    <property type="component" value="Unassembled WGS sequence"/>
</dbReference>
<accession>A0AAU9XTJ3</accession>
<dbReference type="AlphaFoldDB" id="A0AAU9XTJ3"/>
<organism evidence="1 2">
    <name type="scientific">Pocillopora meandrina</name>
    <dbReference type="NCBI Taxonomy" id="46732"/>
    <lineage>
        <taxon>Eukaryota</taxon>
        <taxon>Metazoa</taxon>
        <taxon>Cnidaria</taxon>
        <taxon>Anthozoa</taxon>
        <taxon>Hexacorallia</taxon>
        <taxon>Scleractinia</taxon>
        <taxon>Astrocoeniina</taxon>
        <taxon>Pocilloporidae</taxon>
        <taxon>Pocillopora</taxon>
    </lineage>
</organism>
<protein>
    <submittedName>
        <fullName evidence="1">Uncharacterized protein</fullName>
    </submittedName>
</protein>
<sequence length="99" mass="11528">MVNVQFDDNLNSFQVKKPDIPQGFEIVKQEELELPFLYHAHKFEKKLYIILKENPLGIPVENVHFLSPMSIHFTFFSNAESQSHISFIQVPQDSSHDLT</sequence>
<reference evidence="1 2" key="1">
    <citation type="submission" date="2022-05" db="EMBL/GenBank/DDBJ databases">
        <authorList>
            <consortium name="Genoscope - CEA"/>
            <person name="William W."/>
        </authorList>
    </citation>
    <scope>NUCLEOTIDE SEQUENCE [LARGE SCALE GENOMIC DNA]</scope>
</reference>
<feature type="non-terminal residue" evidence="1">
    <location>
        <position position="99"/>
    </location>
</feature>
<evidence type="ECO:0000313" key="2">
    <source>
        <dbReference type="Proteomes" id="UP001159428"/>
    </source>
</evidence>